<protein>
    <submittedName>
        <fullName evidence="1">Uncharacterized protein</fullName>
    </submittedName>
</protein>
<sequence length="31" mass="3928">MLEYLPLLKIYGFYYTNGWKRIFNGYHTRIR</sequence>
<proteinExistence type="predicted"/>
<evidence type="ECO:0000313" key="1">
    <source>
        <dbReference type="EMBL" id="MBA0611932.1"/>
    </source>
</evidence>
<dbReference type="Proteomes" id="UP000593561">
    <property type="component" value="Unassembled WGS sequence"/>
</dbReference>
<accession>A0A7J8REY5</accession>
<gene>
    <name evidence="1" type="ORF">Godav_012582</name>
</gene>
<keyword evidence="2" id="KW-1185">Reference proteome</keyword>
<evidence type="ECO:0000313" key="2">
    <source>
        <dbReference type="Proteomes" id="UP000593561"/>
    </source>
</evidence>
<comment type="caution">
    <text evidence="1">The sequence shown here is derived from an EMBL/GenBank/DDBJ whole genome shotgun (WGS) entry which is preliminary data.</text>
</comment>
<name>A0A7J8REY5_GOSDV</name>
<dbReference type="EMBL" id="JABFAC010000004">
    <property type="protein sequence ID" value="MBA0611932.1"/>
    <property type="molecule type" value="Genomic_DNA"/>
</dbReference>
<reference evidence="1 2" key="1">
    <citation type="journal article" date="2019" name="Genome Biol. Evol.">
        <title>Insights into the evolution of the New World diploid cottons (Gossypium, subgenus Houzingenia) based on genome sequencing.</title>
        <authorList>
            <person name="Grover C.E."/>
            <person name="Arick M.A. 2nd"/>
            <person name="Thrash A."/>
            <person name="Conover J.L."/>
            <person name="Sanders W.S."/>
            <person name="Peterson D.G."/>
            <person name="Frelichowski J.E."/>
            <person name="Scheffler J.A."/>
            <person name="Scheffler B.E."/>
            <person name="Wendel J.F."/>
        </authorList>
    </citation>
    <scope>NUCLEOTIDE SEQUENCE [LARGE SCALE GENOMIC DNA]</scope>
    <source>
        <strain evidence="1">27</strain>
        <tissue evidence="1">Leaf</tissue>
    </source>
</reference>
<dbReference type="AlphaFoldDB" id="A0A7J8REY5"/>
<organism evidence="1 2">
    <name type="scientific">Gossypium davidsonii</name>
    <name type="common">Davidson's cotton</name>
    <name type="synonym">Gossypium klotzschianum subsp. davidsonii</name>
    <dbReference type="NCBI Taxonomy" id="34287"/>
    <lineage>
        <taxon>Eukaryota</taxon>
        <taxon>Viridiplantae</taxon>
        <taxon>Streptophyta</taxon>
        <taxon>Embryophyta</taxon>
        <taxon>Tracheophyta</taxon>
        <taxon>Spermatophyta</taxon>
        <taxon>Magnoliopsida</taxon>
        <taxon>eudicotyledons</taxon>
        <taxon>Gunneridae</taxon>
        <taxon>Pentapetalae</taxon>
        <taxon>rosids</taxon>
        <taxon>malvids</taxon>
        <taxon>Malvales</taxon>
        <taxon>Malvaceae</taxon>
        <taxon>Malvoideae</taxon>
        <taxon>Gossypium</taxon>
    </lineage>
</organism>